<dbReference type="Proteomes" id="UP000251853">
    <property type="component" value="Unassembled WGS sequence"/>
</dbReference>
<organism evidence="1 2">
    <name type="scientific">Enterocloster clostridioformis</name>
    <dbReference type="NCBI Taxonomy" id="1531"/>
    <lineage>
        <taxon>Bacteria</taxon>
        <taxon>Bacillati</taxon>
        <taxon>Bacillota</taxon>
        <taxon>Clostridia</taxon>
        <taxon>Lachnospirales</taxon>
        <taxon>Lachnospiraceae</taxon>
        <taxon>Enterocloster</taxon>
    </lineage>
</organism>
<gene>
    <name evidence="1" type="ORF">NCTC11224_03080</name>
</gene>
<dbReference type="EMBL" id="UAVW01000012">
    <property type="protein sequence ID" value="SQB14052.1"/>
    <property type="molecule type" value="Genomic_DNA"/>
</dbReference>
<keyword evidence="2" id="KW-1185">Reference proteome</keyword>
<dbReference type="AlphaFoldDB" id="A0A2X2U7A2"/>
<proteinExistence type="predicted"/>
<protein>
    <submittedName>
        <fullName evidence="1">Uncharacterized protein</fullName>
    </submittedName>
</protein>
<reference evidence="1 2" key="1">
    <citation type="submission" date="2018-06" db="EMBL/GenBank/DDBJ databases">
        <authorList>
            <consortium name="Pathogen Informatics"/>
            <person name="Doyle S."/>
        </authorList>
    </citation>
    <scope>NUCLEOTIDE SEQUENCE [LARGE SCALE GENOMIC DNA]</scope>
    <source>
        <strain evidence="1 2">NCTC11224</strain>
    </source>
</reference>
<accession>A0A2X2U7A2</accession>
<name>A0A2X2U7A2_9FIRM</name>
<evidence type="ECO:0000313" key="2">
    <source>
        <dbReference type="Proteomes" id="UP000251853"/>
    </source>
</evidence>
<sequence>MIRRDIDQVAAEAENWDEFLIGVEERDMR</sequence>
<evidence type="ECO:0000313" key="1">
    <source>
        <dbReference type="EMBL" id="SQB14052.1"/>
    </source>
</evidence>